<feature type="compositionally biased region" description="Low complexity" evidence="1">
    <location>
        <begin position="59"/>
        <end position="72"/>
    </location>
</feature>
<dbReference type="AlphaFoldDB" id="D3IVP6"/>
<sequence>MGQGRRPEPGVGAGPRGNKRRRWAEEAHGAEPMPKAGASRGERAPAAASRSGARRAERAPVGPQGAARGPRAPGEERGPGSGGGPRAPLGAGGGGKPAGWQGSGRSQAPAEAIPGEEPWKKDRRNGGRKKGKGGWPGCVKPWKIQGGEIRKRIW</sequence>
<feature type="compositionally biased region" description="Basic residues" evidence="1">
    <location>
        <begin position="121"/>
        <end position="132"/>
    </location>
</feature>
<protein>
    <submittedName>
        <fullName evidence="2">Uncharacterized protein</fullName>
    </submittedName>
</protein>
<feature type="compositionally biased region" description="Gly residues" evidence="1">
    <location>
        <begin position="79"/>
        <end position="97"/>
    </location>
</feature>
<organism evidence="2">
    <name type="scientific">Phyllostachys edulis</name>
    <name type="common">Tortoise shell bamboo</name>
    <name type="synonym">Bambusa edulis</name>
    <dbReference type="NCBI Taxonomy" id="38705"/>
    <lineage>
        <taxon>Eukaryota</taxon>
        <taxon>Viridiplantae</taxon>
        <taxon>Streptophyta</taxon>
        <taxon>Embryophyta</taxon>
        <taxon>Tracheophyta</taxon>
        <taxon>Spermatophyta</taxon>
        <taxon>Magnoliopsida</taxon>
        <taxon>Liliopsida</taxon>
        <taxon>Poales</taxon>
        <taxon>Poaceae</taxon>
        <taxon>BOP clade</taxon>
        <taxon>Bambusoideae</taxon>
        <taxon>Arundinarodae</taxon>
        <taxon>Arundinarieae</taxon>
        <taxon>Arundinariinae</taxon>
        <taxon>Phyllostachys</taxon>
    </lineage>
</organism>
<accession>D3IVP6</accession>
<evidence type="ECO:0000313" key="2">
    <source>
        <dbReference type="EMBL" id="ADB85386.1"/>
    </source>
</evidence>
<dbReference type="EMBL" id="GQ252877">
    <property type="protein sequence ID" value="ADB85386.1"/>
    <property type="molecule type" value="Genomic_DNA"/>
</dbReference>
<reference evidence="2" key="1">
    <citation type="journal article" date="2010" name="J. Integr. Plant Biol.">
        <title>Insights into the bamboo genome: syntenic relationships to rice and sorghum.</title>
        <authorList>
            <person name="Gui Y.J."/>
            <person name="Zhou Y."/>
            <person name="Wang Y."/>
            <person name="Wang S."/>
            <person name="Wang S.Y."/>
            <person name="Hu Y."/>
            <person name="Bo S.P."/>
            <person name="Chen H."/>
            <person name="Zhou C.P."/>
            <person name="Ma N.X."/>
            <person name="Zhang T.Z."/>
            <person name="Fan L.J."/>
        </authorList>
    </citation>
    <scope>NUCLEOTIDE SEQUENCE</scope>
    <source>
        <tissue evidence="2">Shoot</tissue>
    </source>
</reference>
<feature type="compositionally biased region" description="Low complexity" evidence="1">
    <location>
        <begin position="36"/>
        <end position="51"/>
    </location>
</feature>
<proteinExistence type="predicted"/>
<feature type="region of interest" description="Disordered" evidence="1">
    <location>
        <begin position="1"/>
        <end position="154"/>
    </location>
</feature>
<name>D3IVP6_PHYED</name>
<evidence type="ECO:0000256" key="1">
    <source>
        <dbReference type="SAM" id="MobiDB-lite"/>
    </source>
</evidence>